<name>A0ABU2S3F2_9ACTN</name>
<reference evidence="3" key="1">
    <citation type="submission" date="2023-07" db="EMBL/GenBank/DDBJ databases">
        <title>30 novel species of actinomycetes from the DSMZ collection.</title>
        <authorList>
            <person name="Nouioui I."/>
        </authorList>
    </citation>
    <scope>NUCLEOTIDE SEQUENCE [LARGE SCALE GENOMIC DNA]</scope>
    <source>
        <strain evidence="3">DSM 41886</strain>
    </source>
</reference>
<evidence type="ECO:0000256" key="1">
    <source>
        <dbReference type="SAM" id="MobiDB-lite"/>
    </source>
</evidence>
<feature type="region of interest" description="Disordered" evidence="1">
    <location>
        <begin position="1"/>
        <end position="25"/>
    </location>
</feature>
<keyword evidence="3" id="KW-1185">Reference proteome</keyword>
<accession>A0ABU2S3F2</accession>
<organism evidence="2 3">
    <name type="scientific">Streptomyces johnsoniae</name>
    <dbReference type="NCBI Taxonomy" id="3075532"/>
    <lineage>
        <taxon>Bacteria</taxon>
        <taxon>Bacillati</taxon>
        <taxon>Actinomycetota</taxon>
        <taxon>Actinomycetes</taxon>
        <taxon>Kitasatosporales</taxon>
        <taxon>Streptomycetaceae</taxon>
        <taxon>Streptomyces</taxon>
    </lineage>
</organism>
<proteinExistence type="predicted"/>
<evidence type="ECO:0000313" key="3">
    <source>
        <dbReference type="Proteomes" id="UP001183615"/>
    </source>
</evidence>
<evidence type="ECO:0000313" key="2">
    <source>
        <dbReference type="EMBL" id="MDT0443518.1"/>
    </source>
</evidence>
<sequence length="167" mass="18252">MSVPQTETPEPAHAADPKDIASTLGIPPERVTPRLLANVAEDPLFLHHLELCRDDPELLDVLLASADRSARPVVRDIGTPELLSRAGAAVARWAASGFRRVSEEVYQSRTAACRSCVHLSYPPRKGIYRLAGSAQEKSVCGQCGCDVRRKAWLPAERCPDGRWEAAE</sequence>
<protein>
    <submittedName>
        <fullName evidence="2">Uncharacterized protein</fullName>
    </submittedName>
</protein>
<dbReference type="Proteomes" id="UP001183615">
    <property type="component" value="Unassembled WGS sequence"/>
</dbReference>
<comment type="caution">
    <text evidence="2">The sequence shown here is derived from an EMBL/GenBank/DDBJ whole genome shotgun (WGS) entry which is preliminary data.</text>
</comment>
<dbReference type="RefSeq" id="WP_311617866.1">
    <property type="nucleotide sequence ID" value="NZ_JAVREV010000006.1"/>
</dbReference>
<gene>
    <name evidence="2" type="ORF">RM779_13085</name>
</gene>
<dbReference type="EMBL" id="JAVREV010000006">
    <property type="protein sequence ID" value="MDT0443518.1"/>
    <property type="molecule type" value="Genomic_DNA"/>
</dbReference>